<dbReference type="AlphaFoldDB" id="A0A5C3MN54"/>
<keyword evidence="3" id="KW-1185">Reference proteome</keyword>
<dbReference type="Proteomes" id="UP000305948">
    <property type="component" value="Unassembled WGS sequence"/>
</dbReference>
<gene>
    <name evidence="2" type="ORF">OE88DRAFT_1648601</name>
</gene>
<evidence type="ECO:0000313" key="3">
    <source>
        <dbReference type="Proteomes" id="UP000305948"/>
    </source>
</evidence>
<sequence length="177" mass="19516">MPKPEVPDIASPQPMDEEEKEYLDERDCTTVVASDGTLGRGRSVRLKARAKQSIVQHGVNKRAAMGCNPLQITALAACIPLRVMLGSAAGARSQSRRETKPKITGERCRWTRVEMNVGERRGDCVDVMSILGALRSSPGESVWERGYLCQLGFTTKIAAMDGEIGEVRRADEGRRWD</sequence>
<name>A0A5C3MN54_9AGAM</name>
<protein>
    <submittedName>
        <fullName evidence="2">Uncharacterized protein</fullName>
    </submittedName>
</protein>
<evidence type="ECO:0000313" key="2">
    <source>
        <dbReference type="EMBL" id="TFK46390.1"/>
    </source>
</evidence>
<organism evidence="2 3">
    <name type="scientific">Heliocybe sulcata</name>
    <dbReference type="NCBI Taxonomy" id="5364"/>
    <lineage>
        <taxon>Eukaryota</taxon>
        <taxon>Fungi</taxon>
        <taxon>Dikarya</taxon>
        <taxon>Basidiomycota</taxon>
        <taxon>Agaricomycotina</taxon>
        <taxon>Agaricomycetes</taxon>
        <taxon>Gloeophyllales</taxon>
        <taxon>Gloeophyllaceae</taxon>
        <taxon>Heliocybe</taxon>
    </lineage>
</organism>
<evidence type="ECO:0000256" key="1">
    <source>
        <dbReference type="SAM" id="MobiDB-lite"/>
    </source>
</evidence>
<feature type="region of interest" description="Disordered" evidence="1">
    <location>
        <begin position="1"/>
        <end position="23"/>
    </location>
</feature>
<dbReference type="EMBL" id="ML213530">
    <property type="protein sequence ID" value="TFK46390.1"/>
    <property type="molecule type" value="Genomic_DNA"/>
</dbReference>
<accession>A0A5C3MN54</accession>
<proteinExistence type="predicted"/>
<reference evidence="2 3" key="1">
    <citation type="journal article" date="2019" name="Nat. Ecol. Evol.">
        <title>Megaphylogeny resolves global patterns of mushroom evolution.</title>
        <authorList>
            <person name="Varga T."/>
            <person name="Krizsan K."/>
            <person name="Foldi C."/>
            <person name="Dima B."/>
            <person name="Sanchez-Garcia M."/>
            <person name="Sanchez-Ramirez S."/>
            <person name="Szollosi G.J."/>
            <person name="Szarkandi J.G."/>
            <person name="Papp V."/>
            <person name="Albert L."/>
            <person name="Andreopoulos W."/>
            <person name="Angelini C."/>
            <person name="Antonin V."/>
            <person name="Barry K.W."/>
            <person name="Bougher N.L."/>
            <person name="Buchanan P."/>
            <person name="Buyck B."/>
            <person name="Bense V."/>
            <person name="Catcheside P."/>
            <person name="Chovatia M."/>
            <person name="Cooper J."/>
            <person name="Damon W."/>
            <person name="Desjardin D."/>
            <person name="Finy P."/>
            <person name="Geml J."/>
            <person name="Haridas S."/>
            <person name="Hughes K."/>
            <person name="Justo A."/>
            <person name="Karasinski D."/>
            <person name="Kautmanova I."/>
            <person name="Kiss B."/>
            <person name="Kocsube S."/>
            <person name="Kotiranta H."/>
            <person name="LaButti K.M."/>
            <person name="Lechner B.E."/>
            <person name="Liimatainen K."/>
            <person name="Lipzen A."/>
            <person name="Lukacs Z."/>
            <person name="Mihaltcheva S."/>
            <person name="Morgado L.N."/>
            <person name="Niskanen T."/>
            <person name="Noordeloos M.E."/>
            <person name="Ohm R.A."/>
            <person name="Ortiz-Santana B."/>
            <person name="Ovrebo C."/>
            <person name="Racz N."/>
            <person name="Riley R."/>
            <person name="Savchenko A."/>
            <person name="Shiryaev A."/>
            <person name="Soop K."/>
            <person name="Spirin V."/>
            <person name="Szebenyi C."/>
            <person name="Tomsovsky M."/>
            <person name="Tulloss R.E."/>
            <person name="Uehling J."/>
            <person name="Grigoriev I.V."/>
            <person name="Vagvolgyi C."/>
            <person name="Papp T."/>
            <person name="Martin F.M."/>
            <person name="Miettinen O."/>
            <person name="Hibbett D.S."/>
            <person name="Nagy L.G."/>
        </authorList>
    </citation>
    <scope>NUCLEOTIDE SEQUENCE [LARGE SCALE GENOMIC DNA]</scope>
    <source>
        <strain evidence="2 3">OMC1185</strain>
    </source>
</reference>